<organism evidence="3">
    <name type="scientific">Brassica cretica</name>
    <name type="common">Mustard</name>
    <dbReference type="NCBI Taxonomy" id="69181"/>
    <lineage>
        <taxon>Eukaryota</taxon>
        <taxon>Viridiplantae</taxon>
        <taxon>Streptophyta</taxon>
        <taxon>Embryophyta</taxon>
        <taxon>Tracheophyta</taxon>
        <taxon>Spermatophyta</taxon>
        <taxon>Magnoliopsida</taxon>
        <taxon>eudicotyledons</taxon>
        <taxon>Gunneridae</taxon>
        <taxon>Pentapetalae</taxon>
        <taxon>rosids</taxon>
        <taxon>malvids</taxon>
        <taxon>Brassicales</taxon>
        <taxon>Brassicaceae</taxon>
        <taxon>Brassiceae</taxon>
        <taxon>Brassica</taxon>
    </lineage>
</organism>
<feature type="domain" description="Arabidopsis retrotransposon Orf1 C-terminal" evidence="2">
    <location>
        <begin position="88"/>
        <end position="206"/>
    </location>
</feature>
<protein>
    <recommendedName>
        <fullName evidence="2">Arabidopsis retrotransposon Orf1 C-terminal domain-containing protein</fullName>
    </recommendedName>
</protein>
<gene>
    <name evidence="3" type="ORF">F2Q70_00021275</name>
</gene>
<comment type="caution">
    <text evidence="3">The sequence shown here is derived from an EMBL/GenBank/DDBJ whole genome shotgun (WGS) entry which is preliminary data.</text>
</comment>
<accession>A0A8S9GWX3</accession>
<dbReference type="InterPro" id="IPR004312">
    <property type="entry name" value="ATHILA_Orf1_C"/>
</dbReference>
<dbReference type="AlphaFoldDB" id="A0A8S9GWX3"/>
<feature type="compositionally biased region" description="Basic and acidic residues" evidence="1">
    <location>
        <begin position="7"/>
        <end position="23"/>
    </location>
</feature>
<feature type="region of interest" description="Disordered" evidence="1">
    <location>
        <begin position="1"/>
        <end position="93"/>
    </location>
</feature>
<evidence type="ECO:0000259" key="2">
    <source>
        <dbReference type="Pfam" id="PF03078"/>
    </source>
</evidence>
<sequence length="288" mass="32429">MRRKDQHKIEAEKQELTKPETAKHGKPLTSVSTTGGTSRQQALAAKKRDGKQVATVEGVDAGGRGSAPPKRSNEPIGKGVALPQVEDHEDITEEDQVFLKKAKVSKGKKVDTKKDRAKKPTESELYGHLKNGVLWPPTRFADIKIMEELEIGDDIKQMLERMNMQNFFTMAYPTYEEESCQFLASLEATFHTAKHVRQGWGNIKFKLWLDVTTVVLLELGRYIATELLLELGRYVATELWLEPGRYVVTGRALGRYVATERALGRYVVTERALGRYVATEWNGHSVAM</sequence>
<reference evidence="3" key="1">
    <citation type="submission" date="2019-12" db="EMBL/GenBank/DDBJ databases">
        <title>Genome sequencing and annotation of Brassica cretica.</title>
        <authorList>
            <person name="Studholme D.J."/>
            <person name="Sarris P.F."/>
        </authorList>
    </citation>
    <scope>NUCLEOTIDE SEQUENCE</scope>
    <source>
        <strain evidence="3">PFS-102/07</strain>
        <tissue evidence="3">Leaf</tissue>
    </source>
</reference>
<dbReference type="EMBL" id="QGKY02001925">
    <property type="protein sequence ID" value="KAF2548492.1"/>
    <property type="molecule type" value="Genomic_DNA"/>
</dbReference>
<name>A0A8S9GWX3_BRACR</name>
<evidence type="ECO:0000256" key="1">
    <source>
        <dbReference type="SAM" id="MobiDB-lite"/>
    </source>
</evidence>
<feature type="compositionally biased region" description="Polar residues" evidence="1">
    <location>
        <begin position="29"/>
        <end position="41"/>
    </location>
</feature>
<evidence type="ECO:0000313" key="3">
    <source>
        <dbReference type="EMBL" id="KAF2548492.1"/>
    </source>
</evidence>
<dbReference type="Pfam" id="PF03078">
    <property type="entry name" value="ATHILA"/>
    <property type="match status" value="1"/>
</dbReference>
<proteinExistence type="predicted"/>